<dbReference type="AlphaFoldDB" id="A0AA36LLC5"/>
<comment type="caution">
    <text evidence="2">The sequence shown here is derived from an EMBL/GenBank/DDBJ whole genome shotgun (WGS) entry which is preliminary data.</text>
</comment>
<dbReference type="RefSeq" id="WP_049678021.1">
    <property type="nucleotide sequence ID" value="NZ_CABMMJ010000001.1"/>
</dbReference>
<feature type="transmembrane region" description="Helical" evidence="1">
    <location>
        <begin position="24"/>
        <end position="43"/>
    </location>
</feature>
<dbReference type="Proteomes" id="UP000040841">
    <property type="component" value="Unassembled WGS sequence"/>
</dbReference>
<protein>
    <submittedName>
        <fullName evidence="2">Uncharacterized protein</fullName>
    </submittedName>
</protein>
<keyword evidence="1" id="KW-1133">Transmembrane helix</keyword>
<sequence>MKIKSLCRHFLRLNHESLSKQGPFWLSIVIPSMISFLLCIPLWEKTTIDLSAEGYGKFLDIFKLPIGILSLAIPFVAIVAHIHRTIQTAEQIKSTREKNISDSFFSHHKFMTETFSKIPEKTIDKSDEEYICKIEDPYHIYNFLFKDSSSSKGVQYSNLKNRIIEINECIVAMAHSLEKARKNKNEGEHNLTLLHELFNEILSLEQNLSVTRINKKRNSLIMYRNANNNIFKIVIPYDNELELKQKINTNLYFAKKISQTVNEKIEIPDAIYFYCITEKERYLYFSNEFSDSLKADEKPTHAFSSLNSKIGNIHEQYISYTNELQRNKKSKEYEDMEPF</sequence>
<name>A0AA36LLC5_YERMO</name>
<dbReference type="EMBL" id="CQBM01000001">
    <property type="protein sequence ID" value="CNH56957.1"/>
    <property type="molecule type" value="Genomic_DNA"/>
</dbReference>
<evidence type="ECO:0000256" key="1">
    <source>
        <dbReference type="SAM" id="Phobius"/>
    </source>
</evidence>
<accession>A0AA36LLC5</accession>
<evidence type="ECO:0000313" key="3">
    <source>
        <dbReference type="Proteomes" id="UP000040841"/>
    </source>
</evidence>
<gene>
    <name evidence="2" type="ORF">ERS008502_00821</name>
</gene>
<feature type="transmembrane region" description="Helical" evidence="1">
    <location>
        <begin position="64"/>
        <end position="83"/>
    </location>
</feature>
<reference evidence="2 3" key="1">
    <citation type="submission" date="2015-03" db="EMBL/GenBank/DDBJ databases">
        <authorList>
            <consortium name="Pathogen Informatics"/>
            <person name="Murphy D."/>
        </authorList>
    </citation>
    <scope>NUCLEOTIDE SEQUENCE [LARGE SCALE GENOMIC DNA]</scope>
    <source>
        <strain evidence="2 3">FE82747</strain>
    </source>
</reference>
<evidence type="ECO:0000313" key="2">
    <source>
        <dbReference type="EMBL" id="CNH56957.1"/>
    </source>
</evidence>
<proteinExistence type="predicted"/>
<organism evidence="2 3">
    <name type="scientific">Yersinia mollaretii</name>
    <dbReference type="NCBI Taxonomy" id="33060"/>
    <lineage>
        <taxon>Bacteria</taxon>
        <taxon>Pseudomonadati</taxon>
        <taxon>Pseudomonadota</taxon>
        <taxon>Gammaproteobacteria</taxon>
        <taxon>Enterobacterales</taxon>
        <taxon>Yersiniaceae</taxon>
        <taxon>Yersinia</taxon>
    </lineage>
</organism>
<keyword evidence="1" id="KW-0472">Membrane</keyword>
<keyword evidence="1" id="KW-0812">Transmembrane</keyword>